<evidence type="ECO:0000313" key="2">
    <source>
        <dbReference type="EMBL" id="PMD41157.1"/>
    </source>
</evidence>
<name>A0A2J6RRL8_HYAVF</name>
<sequence length="187" mass="21004">MQPSCPALRFKLYPSKILRQITWSTTQAGHSASFFLRSLCFGSLWSPRNLRSGSRRSGSSQAIVFAARASRVRTRNSLGEAASQARFARFTARRSQSHLCSRAPLASISRLREDANRHFTSQHSPSTQPTPQRRTLKPRPIYPIPILSYAVLSYDPILSYPLCKCCKGPVAHRRCSRCRCPKGPVSR</sequence>
<keyword evidence="3" id="KW-1185">Reference proteome</keyword>
<dbReference type="AlphaFoldDB" id="A0A2J6RRL8"/>
<proteinExistence type="predicted"/>
<organism evidence="2 3">
    <name type="scientific">Hyaloscypha variabilis (strain UAMH 11265 / GT02V1 / F)</name>
    <name type="common">Meliniomyces variabilis</name>
    <dbReference type="NCBI Taxonomy" id="1149755"/>
    <lineage>
        <taxon>Eukaryota</taxon>
        <taxon>Fungi</taxon>
        <taxon>Dikarya</taxon>
        <taxon>Ascomycota</taxon>
        <taxon>Pezizomycotina</taxon>
        <taxon>Leotiomycetes</taxon>
        <taxon>Helotiales</taxon>
        <taxon>Hyaloscyphaceae</taxon>
        <taxon>Hyaloscypha</taxon>
        <taxon>Hyaloscypha variabilis</taxon>
    </lineage>
</organism>
<evidence type="ECO:0000313" key="3">
    <source>
        <dbReference type="Proteomes" id="UP000235786"/>
    </source>
</evidence>
<gene>
    <name evidence="2" type="ORF">L207DRAFT_321390</name>
</gene>
<dbReference type="EMBL" id="KZ613944">
    <property type="protein sequence ID" value="PMD41157.1"/>
    <property type="molecule type" value="Genomic_DNA"/>
</dbReference>
<feature type="region of interest" description="Disordered" evidence="1">
    <location>
        <begin position="117"/>
        <end position="137"/>
    </location>
</feature>
<dbReference type="Proteomes" id="UP000235786">
    <property type="component" value="Unassembled WGS sequence"/>
</dbReference>
<protein>
    <submittedName>
        <fullName evidence="2">Uncharacterized protein</fullName>
    </submittedName>
</protein>
<evidence type="ECO:0000256" key="1">
    <source>
        <dbReference type="SAM" id="MobiDB-lite"/>
    </source>
</evidence>
<reference evidence="2 3" key="1">
    <citation type="submission" date="2016-04" db="EMBL/GenBank/DDBJ databases">
        <title>A degradative enzymes factory behind the ericoid mycorrhizal symbiosis.</title>
        <authorList>
            <consortium name="DOE Joint Genome Institute"/>
            <person name="Martino E."/>
            <person name="Morin E."/>
            <person name="Grelet G."/>
            <person name="Kuo A."/>
            <person name="Kohler A."/>
            <person name="Daghino S."/>
            <person name="Barry K."/>
            <person name="Choi C."/>
            <person name="Cichocki N."/>
            <person name="Clum A."/>
            <person name="Copeland A."/>
            <person name="Hainaut M."/>
            <person name="Haridas S."/>
            <person name="Labutti K."/>
            <person name="Lindquist E."/>
            <person name="Lipzen A."/>
            <person name="Khouja H.-R."/>
            <person name="Murat C."/>
            <person name="Ohm R."/>
            <person name="Olson A."/>
            <person name="Spatafora J."/>
            <person name="Veneault-Fourrey C."/>
            <person name="Henrissat B."/>
            <person name="Grigoriev I."/>
            <person name="Martin F."/>
            <person name="Perotto S."/>
        </authorList>
    </citation>
    <scope>NUCLEOTIDE SEQUENCE [LARGE SCALE GENOMIC DNA]</scope>
    <source>
        <strain evidence="2 3">F</strain>
    </source>
</reference>
<feature type="compositionally biased region" description="Polar residues" evidence="1">
    <location>
        <begin position="118"/>
        <end position="133"/>
    </location>
</feature>
<accession>A0A2J6RRL8</accession>